<keyword evidence="6" id="KW-1185">Reference proteome</keyword>
<evidence type="ECO:0000313" key="2">
    <source>
        <dbReference type="EMBL" id="CAF2035995.1"/>
    </source>
</evidence>
<comment type="caution">
    <text evidence="2">The sequence shown here is derived from an EMBL/GenBank/DDBJ whole genome shotgun (WGS) entry which is preliminary data.</text>
</comment>
<dbReference type="Gene3D" id="3.40.50.720">
    <property type="entry name" value="NAD(P)-binding Rossmann-like Domain"/>
    <property type="match status" value="1"/>
</dbReference>
<reference evidence="2" key="1">
    <citation type="submission" date="2021-02" db="EMBL/GenBank/DDBJ databases">
        <authorList>
            <person name="Nowell W R."/>
        </authorList>
    </citation>
    <scope>NUCLEOTIDE SEQUENCE</scope>
</reference>
<dbReference type="Proteomes" id="UP000663866">
    <property type="component" value="Unassembled WGS sequence"/>
</dbReference>
<dbReference type="Pfam" id="PF05368">
    <property type="entry name" value="NmrA"/>
    <property type="match status" value="1"/>
</dbReference>
<dbReference type="Proteomes" id="UP000663887">
    <property type="component" value="Unassembled WGS sequence"/>
</dbReference>
<name>A0A816NKQ7_9BILA</name>
<protein>
    <recommendedName>
        <fullName evidence="1">NmrA-like domain-containing protein</fullName>
    </recommendedName>
</protein>
<dbReference type="InterPro" id="IPR036291">
    <property type="entry name" value="NAD(P)-bd_dom_sf"/>
</dbReference>
<dbReference type="AlphaFoldDB" id="A0A816NKQ7"/>
<evidence type="ECO:0000259" key="1">
    <source>
        <dbReference type="Pfam" id="PF05368"/>
    </source>
</evidence>
<evidence type="ECO:0000313" key="6">
    <source>
        <dbReference type="Proteomes" id="UP000663866"/>
    </source>
</evidence>
<dbReference type="SUPFAM" id="SSF51735">
    <property type="entry name" value="NAD(P)-binding Rossmann-fold domains"/>
    <property type="match status" value="1"/>
</dbReference>
<dbReference type="PANTHER" id="PTHR43162:SF1">
    <property type="entry name" value="PRESTALK A DIFFERENTIATION PROTEIN A"/>
    <property type="match status" value="1"/>
</dbReference>
<gene>
    <name evidence="5" type="ORF">OVN521_LOCUS32524</name>
    <name evidence="4" type="ORF">UXM345_LOCUS21521</name>
    <name evidence="2" type="ORF">WKI299_LOCUS7572</name>
    <name evidence="3" type="ORF">XDN619_LOCUS28687</name>
</gene>
<dbReference type="EMBL" id="CAJNRG010013746">
    <property type="protein sequence ID" value="CAF2151192.1"/>
    <property type="molecule type" value="Genomic_DNA"/>
</dbReference>
<organism evidence="2">
    <name type="scientific">Rotaria magnacalcarata</name>
    <dbReference type="NCBI Taxonomy" id="392030"/>
    <lineage>
        <taxon>Eukaryota</taxon>
        <taxon>Metazoa</taxon>
        <taxon>Spiralia</taxon>
        <taxon>Gnathifera</taxon>
        <taxon>Rotifera</taxon>
        <taxon>Eurotatoria</taxon>
        <taxon>Bdelloidea</taxon>
        <taxon>Philodinida</taxon>
        <taxon>Philodinidae</taxon>
        <taxon>Rotaria</taxon>
    </lineage>
</organism>
<dbReference type="EMBL" id="CAJOBF010003384">
    <property type="protein sequence ID" value="CAF4088539.1"/>
    <property type="molecule type" value="Genomic_DNA"/>
</dbReference>
<feature type="domain" description="NmrA-like" evidence="1">
    <location>
        <begin position="8"/>
        <end position="273"/>
    </location>
</feature>
<evidence type="ECO:0000313" key="5">
    <source>
        <dbReference type="EMBL" id="CAF4338031.1"/>
    </source>
</evidence>
<sequence>MTSNIDRKERVFIIGSTGGIGQDVVRGLVANGIQITVYVRDENKFREQFKNELIRSEKLVQVFVGDYSVDLTAIEKNIHSHTRLFLLVSSHTLENKNPLAFAQIKATIAELAYKHGVLQILDLSCCSVTSFGVLGSISFLHKEAEERLFMLAKKFNRVLTVLRPAHFMSNQLYTDIRTVKENSTIRACGSPAIKITWVDTKDVADCAVMILIDPIEKHDRCVYEIGGQALTNEERAQVFTRVLNRTITFEQESFNDTYKSMIDTGCSHGIAYDVVTQTTLDYDRPTPHIALIIRRPMRTLEDWLEENKKAFE</sequence>
<proteinExistence type="predicted"/>
<evidence type="ECO:0000313" key="4">
    <source>
        <dbReference type="EMBL" id="CAF4088539.1"/>
    </source>
</evidence>
<dbReference type="Proteomes" id="UP000663856">
    <property type="component" value="Unassembled WGS sequence"/>
</dbReference>
<dbReference type="InterPro" id="IPR051604">
    <property type="entry name" value="Ergot_Alk_Oxidoreductase"/>
</dbReference>
<dbReference type="PANTHER" id="PTHR43162">
    <property type="match status" value="1"/>
</dbReference>
<accession>A0A816NKQ7</accession>
<dbReference type="InterPro" id="IPR008030">
    <property type="entry name" value="NmrA-like"/>
</dbReference>
<dbReference type="EMBL" id="CAJOBG010024982">
    <property type="protein sequence ID" value="CAF4338031.1"/>
    <property type="molecule type" value="Genomic_DNA"/>
</dbReference>
<evidence type="ECO:0000313" key="3">
    <source>
        <dbReference type="EMBL" id="CAF2151192.1"/>
    </source>
</evidence>
<dbReference type="EMBL" id="CAJNRF010002322">
    <property type="protein sequence ID" value="CAF2035995.1"/>
    <property type="molecule type" value="Genomic_DNA"/>
</dbReference>
<dbReference type="Proteomes" id="UP000663842">
    <property type="component" value="Unassembled WGS sequence"/>
</dbReference>